<dbReference type="Proteomes" id="UP000720189">
    <property type="component" value="Unassembled WGS sequence"/>
</dbReference>
<keyword evidence="4" id="KW-1185">Reference proteome</keyword>
<feature type="domain" description="CHAT" evidence="2">
    <location>
        <begin position="1007"/>
        <end position="1244"/>
    </location>
</feature>
<evidence type="ECO:0000313" key="4">
    <source>
        <dbReference type="Proteomes" id="UP000720189"/>
    </source>
</evidence>
<reference evidence="3" key="1">
    <citation type="journal article" date="2021" name="Nat. Commun.">
        <title>Genetic determinants of endophytism in the Arabidopsis root mycobiome.</title>
        <authorList>
            <person name="Mesny F."/>
            <person name="Miyauchi S."/>
            <person name="Thiergart T."/>
            <person name="Pickel B."/>
            <person name="Atanasova L."/>
            <person name="Karlsson M."/>
            <person name="Huettel B."/>
            <person name="Barry K.W."/>
            <person name="Haridas S."/>
            <person name="Chen C."/>
            <person name="Bauer D."/>
            <person name="Andreopoulos W."/>
            <person name="Pangilinan J."/>
            <person name="LaButti K."/>
            <person name="Riley R."/>
            <person name="Lipzen A."/>
            <person name="Clum A."/>
            <person name="Drula E."/>
            <person name="Henrissat B."/>
            <person name="Kohler A."/>
            <person name="Grigoriev I.V."/>
            <person name="Martin F.M."/>
            <person name="Hacquard S."/>
        </authorList>
    </citation>
    <scope>NUCLEOTIDE SEQUENCE</scope>
    <source>
        <strain evidence="3">MPI-CAGE-AT-0023</strain>
    </source>
</reference>
<dbReference type="Pfam" id="PF12770">
    <property type="entry name" value="CHAT"/>
    <property type="match status" value="1"/>
</dbReference>
<dbReference type="EMBL" id="JAGMUX010000011">
    <property type="protein sequence ID" value="KAH7244364.1"/>
    <property type="molecule type" value="Genomic_DNA"/>
</dbReference>
<name>A0A9P9K915_FUSRE</name>
<accession>A0A9P9K915</accession>
<comment type="caution">
    <text evidence="3">The sequence shown here is derived from an EMBL/GenBank/DDBJ whole genome shotgun (WGS) entry which is preliminary data.</text>
</comment>
<proteinExistence type="predicted"/>
<dbReference type="InterPro" id="IPR024983">
    <property type="entry name" value="CHAT_dom"/>
</dbReference>
<feature type="region of interest" description="Disordered" evidence="1">
    <location>
        <begin position="474"/>
        <end position="496"/>
    </location>
</feature>
<protein>
    <submittedName>
        <fullName evidence="3">CHAT domain-containing protein</fullName>
    </submittedName>
</protein>
<evidence type="ECO:0000313" key="3">
    <source>
        <dbReference type="EMBL" id="KAH7244364.1"/>
    </source>
</evidence>
<organism evidence="3 4">
    <name type="scientific">Fusarium redolens</name>
    <dbReference type="NCBI Taxonomy" id="48865"/>
    <lineage>
        <taxon>Eukaryota</taxon>
        <taxon>Fungi</taxon>
        <taxon>Dikarya</taxon>
        <taxon>Ascomycota</taxon>
        <taxon>Pezizomycotina</taxon>
        <taxon>Sordariomycetes</taxon>
        <taxon>Hypocreomycetidae</taxon>
        <taxon>Hypocreales</taxon>
        <taxon>Nectriaceae</taxon>
        <taxon>Fusarium</taxon>
        <taxon>Fusarium redolens species complex</taxon>
    </lineage>
</organism>
<dbReference type="GeneID" id="70217990"/>
<gene>
    <name evidence="3" type="ORF">BKA55DRAFT_515777</name>
</gene>
<evidence type="ECO:0000259" key="2">
    <source>
        <dbReference type="Pfam" id="PF12770"/>
    </source>
</evidence>
<dbReference type="RefSeq" id="XP_046047587.1">
    <property type="nucleotide sequence ID" value="XM_046188036.1"/>
</dbReference>
<dbReference type="OrthoDB" id="9991317at2759"/>
<sequence>MDTASERLSEVSISPHYWGIHTSLYSSLPPEAVKQLERAIWLKISGLADEARAIFDNELSSLATVPVVAIEHADLELEAGKWGRAWRILNSKLAQLQDANGDLEAPEYRLMALTWAMLGTRHRGDVTSSAIEIERTQHWLAEVPVADYTDIQAGCIRRYVIASLFTRLYSGYNNPESEHIPAHNKTDGSGAKIPWGGLQLLRRSLTQKGMFNEANALFRVELNRTPPEDRGPVVEEFLEAVVSIPPSRGRDFIEAVVRLQWATTHVQLQAPVSAVEEFDKSAAAFRRFCDDFGIRNKEATPHMQAMAYERLSCIDDPIGRLDRTEELAARMEAIDGTKTGLCLSAAADLSRAYYTATGMELFKTTYFDVQKRLETYDQTVSEDICDLVHHHVDLISVTLASLVDRHKALEWVDAFFKEHPHFDAPVVRALLCRSKASLLRSLCRMDEADKVDEEASRLEAFTPSIGKWTHARKGYRAPTTRSTTSSVQPDPQHQVQDDDGEETFYWGWSDAVGDQFKIQEMAIQLVLKWLLDDIAIGSSALEEFEGMTEAELKAIVFPKAVDTDEFAEGRYIRLCAWLGNPPEHQRNRRLFCLVMLRYGRQMHFSDHKLWEPRLSELHHLLELEETLPQIIRDNFPGSKGSWLGQMALTYMAPLEDLADLTSAESGQRLSNAQTYNDRALAEYRRKKDLVRVALHQRSGAQICMLMIIRLRQLEQQAASANTKYGTADNGSQKAEKNDAFLSTYSKAKIGDLRDRGISQAEEADEIFSLSELHASSSSGLEGITQRQNITAFNANAYTVRTAIELLLAAPGEPSDETITKVWRWVQKYKARSLARTIGVRISDPPELVNKIMACPDAARGYEEMLAIEQRIKEAEGMAKFNLRRQLDTHLQTMREKHDLMRQLLDLREAQPFDLPDVSRIKAQSGTRIVLVDWFHLPPYVTGDADRLLLFTVKDQSKPTMDMLTTRVKDVMAWQKTYLAPDEFEDVPEENLDTTEAREAFDSMLGGLVAPLARHVKSNELVVLCPSSYLHRLPLHALAIGGYDALIHRNPVVYTHSQSLLRSCFAATELSRPLPARINARFISGIAESESTGLEAGRSSIQTLARRFRTDPMIDRTASKKLFLDVATQSRLLHLHTHCNWKSRDPLDHEVEFPMPCAPLEGQRPVESVTAREFFDIQVSPGTHINMIACQGGVMDVRLGDEVMGLVPALMCSGASSTISTLWSIKDTHGVKFEKVFFDSFLKQSAPKKRKNGPKTDDDTSKPDGSLLVNLAKAMQLAAKVMDEFTAAPLYKWAGYVLHGCWQFPLSEQDIESLQTGVIDKGADGAAS</sequence>
<evidence type="ECO:0000256" key="1">
    <source>
        <dbReference type="SAM" id="MobiDB-lite"/>
    </source>
</evidence>